<dbReference type="EMBL" id="JBHRTK010000004">
    <property type="protein sequence ID" value="MFC3205487.1"/>
    <property type="molecule type" value="Genomic_DNA"/>
</dbReference>
<protein>
    <submittedName>
        <fullName evidence="1">Uncharacterized protein</fullName>
    </submittedName>
</protein>
<proteinExistence type="predicted"/>
<comment type="caution">
    <text evidence="1">The sequence shown here is derived from an EMBL/GenBank/DDBJ whole genome shotgun (WGS) entry which is preliminary data.</text>
</comment>
<organism evidence="1 2">
    <name type="scientific">Aquamicrobium soli</name>
    <dbReference type="NCBI Taxonomy" id="1811518"/>
    <lineage>
        <taxon>Bacteria</taxon>
        <taxon>Pseudomonadati</taxon>
        <taxon>Pseudomonadota</taxon>
        <taxon>Alphaproteobacteria</taxon>
        <taxon>Hyphomicrobiales</taxon>
        <taxon>Phyllobacteriaceae</taxon>
        <taxon>Aquamicrobium</taxon>
    </lineage>
</organism>
<evidence type="ECO:0000313" key="2">
    <source>
        <dbReference type="Proteomes" id="UP001595583"/>
    </source>
</evidence>
<name>A0ABV7K825_9HYPH</name>
<reference evidence="2" key="1">
    <citation type="journal article" date="2019" name="Int. J. Syst. Evol. Microbiol.">
        <title>The Global Catalogue of Microorganisms (GCM) 10K type strain sequencing project: providing services to taxonomists for standard genome sequencing and annotation.</title>
        <authorList>
            <consortium name="The Broad Institute Genomics Platform"/>
            <consortium name="The Broad Institute Genome Sequencing Center for Infectious Disease"/>
            <person name="Wu L."/>
            <person name="Ma J."/>
        </authorList>
    </citation>
    <scope>NUCLEOTIDE SEQUENCE [LARGE SCALE GENOMIC DNA]</scope>
    <source>
        <strain evidence="2">KCTC 52165</strain>
    </source>
</reference>
<gene>
    <name evidence="1" type="ORF">ACFOHJ_04625</name>
</gene>
<dbReference type="RefSeq" id="WP_378218994.1">
    <property type="nucleotide sequence ID" value="NZ_JBHRTK010000004.1"/>
</dbReference>
<keyword evidence="2" id="KW-1185">Reference proteome</keyword>
<sequence>MPKPVAWFGVYTASGKLVDVTPGRFHADEIAADLAREKRIRHVVVPVIITAADPASRDAT</sequence>
<accession>A0ABV7K825</accession>
<evidence type="ECO:0000313" key="1">
    <source>
        <dbReference type="EMBL" id="MFC3205487.1"/>
    </source>
</evidence>
<dbReference type="Proteomes" id="UP001595583">
    <property type="component" value="Unassembled WGS sequence"/>
</dbReference>